<dbReference type="GO" id="GO:0000156">
    <property type="term" value="F:phosphorelay response regulator activity"/>
    <property type="evidence" value="ECO:0007669"/>
    <property type="project" value="InterPro"/>
</dbReference>
<dbReference type="PROSITE" id="PS50930">
    <property type="entry name" value="HTH_LYTTR"/>
    <property type="match status" value="1"/>
</dbReference>
<dbReference type="Pfam" id="PF04397">
    <property type="entry name" value="LytTR"/>
    <property type="match status" value="1"/>
</dbReference>
<proteinExistence type="predicted"/>
<keyword evidence="4" id="KW-0238">DNA-binding</keyword>
<dbReference type="InterPro" id="IPR007492">
    <property type="entry name" value="LytTR_DNA-bd_dom"/>
</dbReference>
<feature type="modified residue" description="4-aspartylphosphate" evidence="1">
    <location>
        <position position="53"/>
    </location>
</feature>
<protein>
    <submittedName>
        <fullName evidence="4">LytTR family DNA-binding domain-containing protein</fullName>
    </submittedName>
</protein>
<dbReference type="SMART" id="SM00850">
    <property type="entry name" value="LytTR"/>
    <property type="match status" value="1"/>
</dbReference>
<evidence type="ECO:0000313" key="4">
    <source>
        <dbReference type="EMBL" id="MCX2839187.1"/>
    </source>
</evidence>
<evidence type="ECO:0000259" key="2">
    <source>
        <dbReference type="PROSITE" id="PS50110"/>
    </source>
</evidence>
<dbReference type="Gene3D" id="3.40.50.2300">
    <property type="match status" value="1"/>
</dbReference>
<dbReference type="SUPFAM" id="SSF52172">
    <property type="entry name" value="CheY-like"/>
    <property type="match status" value="1"/>
</dbReference>
<name>A0A9X3CZ62_9FLAO</name>
<dbReference type="PANTHER" id="PTHR37299:SF1">
    <property type="entry name" value="STAGE 0 SPORULATION PROTEIN A HOMOLOG"/>
    <property type="match status" value="1"/>
</dbReference>
<keyword evidence="5" id="KW-1185">Reference proteome</keyword>
<dbReference type="Pfam" id="PF00072">
    <property type="entry name" value="Response_reg"/>
    <property type="match status" value="1"/>
</dbReference>
<evidence type="ECO:0000313" key="5">
    <source>
        <dbReference type="Proteomes" id="UP001148482"/>
    </source>
</evidence>
<dbReference type="InterPro" id="IPR011006">
    <property type="entry name" value="CheY-like_superfamily"/>
</dbReference>
<dbReference type="AlphaFoldDB" id="A0A9X3CZ62"/>
<keyword evidence="1" id="KW-0597">Phosphoprotein</keyword>
<gene>
    <name evidence="4" type="ORF">OQ279_13620</name>
</gene>
<dbReference type="InterPro" id="IPR046947">
    <property type="entry name" value="LytR-like"/>
</dbReference>
<dbReference type="GO" id="GO:0003677">
    <property type="term" value="F:DNA binding"/>
    <property type="evidence" value="ECO:0007669"/>
    <property type="project" value="UniProtKB-KW"/>
</dbReference>
<comment type="caution">
    <text evidence="4">The sequence shown here is derived from an EMBL/GenBank/DDBJ whole genome shotgun (WGS) entry which is preliminary data.</text>
</comment>
<feature type="domain" description="HTH LytTR-type" evidence="3">
    <location>
        <begin position="147"/>
        <end position="251"/>
    </location>
</feature>
<dbReference type="RefSeq" id="WP_266070519.1">
    <property type="nucleotide sequence ID" value="NZ_JAPJDA010000023.1"/>
</dbReference>
<sequence length="251" mass="28407">MKALIIDDEALARKRVINLLNKVPEIEILGECSSGKLAIEQINSLKPQVIFLDLEMKDMDGFSVLEKIKVVPRPIVVLLAAHTPDACKAFDVNACDLLLKPFKEERFYKTVSKIINTGLPKELDIDEKIQNLLGFYTNRSTGTIFKIPVKQGNTTILLDPRDILYITSSGCYAEIYTNNHKYLLRESLCALDEILDPNLFFRIHRSAIVNLDHVKELVHSEYGEIDAKMADGRLLHTSKAQKKPFLEKLGI</sequence>
<evidence type="ECO:0000259" key="3">
    <source>
        <dbReference type="PROSITE" id="PS50930"/>
    </source>
</evidence>
<accession>A0A9X3CZ62</accession>
<organism evidence="4 5">
    <name type="scientific">Salinimicrobium profundisediminis</name>
    <dbReference type="NCBI Taxonomy" id="2994553"/>
    <lineage>
        <taxon>Bacteria</taxon>
        <taxon>Pseudomonadati</taxon>
        <taxon>Bacteroidota</taxon>
        <taxon>Flavobacteriia</taxon>
        <taxon>Flavobacteriales</taxon>
        <taxon>Flavobacteriaceae</taxon>
        <taxon>Salinimicrobium</taxon>
    </lineage>
</organism>
<dbReference type="EMBL" id="JAPJDA010000023">
    <property type="protein sequence ID" value="MCX2839187.1"/>
    <property type="molecule type" value="Genomic_DNA"/>
</dbReference>
<evidence type="ECO:0000256" key="1">
    <source>
        <dbReference type="PROSITE-ProRule" id="PRU00169"/>
    </source>
</evidence>
<dbReference type="PROSITE" id="PS50110">
    <property type="entry name" value="RESPONSE_REGULATORY"/>
    <property type="match status" value="1"/>
</dbReference>
<dbReference type="SMART" id="SM00448">
    <property type="entry name" value="REC"/>
    <property type="match status" value="1"/>
</dbReference>
<feature type="domain" description="Response regulatory" evidence="2">
    <location>
        <begin position="2"/>
        <end position="115"/>
    </location>
</feature>
<reference evidence="4" key="1">
    <citation type="submission" date="2022-11" db="EMBL/GenBank/DDBJ databases">
        <title>Salinimicrobium profundisediminis sp. nov., isolated from deep-sea sediment of the Mariana Trench.</title>
        <authorList>
            <person name="Fu H."/>
        </authorList>
    </citation>
    <scope>NUCLEOTIDE SEQUENCE</scope>
    <source>
        <strain evidence="4">MT39</strain>
    </source>
</reference>
<dbReference type="Proteomes" id="UP001148482">
    <property type="component" value="Unassembled WGS sequence"/>
</dbReference>
<dbReference type="PANTHER" id="PTHR37299">
    <property type="entry name" value="TRANSCRIPTIONAL REGULATOR-RELATED"/>
    <property type="match status" value="1"/>
</dbReference>
<dbReference type="Gene3D" id="2.40.50.1020">
    <property type="entry name" value="LytTr DNA-binding domain"/>
    <property type="match status" value="1"/>
</dbReference>
<dbReference type="InterPro" id="IPR001789">
    <property type="entry name" value="Sig_transdc_resp-reg_receiver"/>
</dbReference>